<comment type="caution">
    <text evidence="1">The sequence shown here is derived from an EMBL/GenBank/DDBJ whole genome shotgun (WGS) entry which is preliminary data.</text>
</comment>
<evidence type="ECO:0000313" key="1">
    <source>
        <dbReference type="EMBL" id="MQL75882.1"/>
    </source>
</evidence>
<dbReference type="AlphaFoldDB" id="A0A843TT98"/>
<evidence type="ECO:0000313" key="2">
    <source>
        <dbReference type="Proteomes" id="UP000652761"/>
    </source>
</evidence>
<reference evidence="1" key="1">
    <citation type="submission" date="2017-07" db="EMBL/GenBank/DDBJ databases">
        <title>Taro Niue Genome Assembly and Annotation.</title>
        <authorList>
            <person name="Atibalentja N."/>
            <person name="Keating K."/>
            <person name="Fields C.J."/>
        </authorList>
    </citation>
    <scope>NUCLEOTIDE SEQUENCE</scope>
    <source>
        <strain evidence="1">Niue_2</strain>
        <tissue evidence="1">Leaf</tissue>
    </source>
</reference>
<dbReference type="Proteomes" id="UP000652761">
    <property type="component" value="Unassembled WGS sequence"/>
</dbReference>
<dbReference type="EMBL" id="NMUH01000269">
    <property type="protein sequence ID" value="MQL75882.1"/>
    <property type="molecule type" value="Genomic_DNA"/>
</dbReference>
<proteinExistence type="predicted"/>
<name>A0A843TT98_COLES</name>
<feature type="non-terminal residue" evidence="1">
    <location>
        <position position="1"/>
    </location>
</feature>
<organism evidence="1 2">
    <name type="scientific">Colocasia esculenta</name>
    <name type="common">Wild taro</name>
    <name type="synonym">Arum esculentum</name>
    <dbReference type="NCBI Taxonomy" id="4460"/>
    <lineage>
        <taxon>Eukaryota</taxon>
        <taxon>Viridiplantae</taxon>
        <taxon>Streptophyta</taxon>
        <taxon>Embryophyta</taxon>
        <taxon>Tracheophyta</taxon>
        <taxon>Spermatophyta</taxon>
        <taxon>Magnoliopsida</taxon>
        <taxon>Liliopsida</taxon>
        <taxon>Araceae</taxon>
        <taxon>Aroideae</taxon>
        <taxon>Colocasieae</taxon>
        <taxon>Colocasia</taxon>
    </lineage>
</organism>
<protein>
    <submittedName>
        <fullName evidence="1">Uncharacterized protein</fullName>
    </submittedName>
</protein>
<accession>A0A843TT98</accession>
<sequence>MQSCILGNLNSCLTMGRVEELLVAEELGNDHKKLIFFPVPLLRLAQNHLLGVELRVIGMGCVEELLVAEELWNDHKKLIFFPVRLLRPAQNHLLGVELRPTAQVLRREVVGPPSALPPVLDIQCVALPFVLPPSSIASDAARPLHSIEIHSTQNPFLPHPLMSHLRTPVLAKHADRPTIAATLPRCAAG</sequence>
<keyword evidence="2" id="KW-1185">Reference proteome</keyword>
<gene>
    <name evidence="1" type="ORF">Taro_008265</name>
</gene>